<protein>
    <submittedName>
        <fullName evidence="3">Uncharacterized protein</fullName>
    </submittedName>
</protein>
<dbReference type="AlphaFoldDB" id="A0A9P8TNR6"/>
<keyword evidence="2" id="KW-0812">Transmembrane</keyword>
<dbReference type="EMBL" id="JAEUBG010001852">
    <property type="protein sequence ID" value="KAH3685636.1"/>
    <property type="molecule type" value="Genomic_DNA"/>
</dbReference>
<sequence length="346" mass="38260">MLNDYRFRKHVVHLEINLEFNGVKLQQVDQFVELSGVRGIEPFIYFIQAVQDLIKSGHSCKNRELLDQELKLQPFIGFILNNQLRNNTQLDLFRQAKRIFNDCLIDLNLNSSASESEDPGISMILSRTGRAFSSFLCFKSLAFSGASSSSPSSSSSRSVLPPFPSGSSSSSSSNSKSKDSASLIIKSSSLILLGVGSRRVVLVQRDLDFIGVVVVSGSTQNLELVLLLFVETQVTQFDQKRDLVVGLEFGLTKVVDELEFQRGVGSWLVFLSVLGQVRHFISSDSVVFSLISVVSDDLLCVFWVLVVLELFWVVVIFVVCVGQFEGTNFTLSVKSGDFVPTDTGET</sequence>
<reference evidence="3" key="2">
    <citation type="submission" date="2021-01" db="EMBL/GenBank/DDBJ databases">
        <authorList>
            <person name="Schikora-Tamarit M.A."/>
        </authorList>
    </citation>
    <scope>NUCLEOTIDE SEQUENCE</scope>
    <source>
        <strain evidence="3">CBS2887</strain>
    </source>
</reference>
<keyword evidence="4" id="KW-1185">Reference proteome</keyword>
<feature type="transmembrane region" description="Helical" evidence="2">
    <location>
        <begin position="301"/>
        <end position="324"/>
    </location>
</feature>
<proteinExistence type="predicted"/>
<evidence type="ECO:0000313" key="3">
    <source>
        <dbReference type="EMBL" id="KAH3685636.1"/>
    </source>
</evidence>
<keyword evidence="2" id="KW-0472">Membrane</keyword>
<dbReference type="Proteomes" id="UP000774326">
    <property type="component" value="Unassembled WGS sequence"/>
</dbReference>
<gene>
    <name evidence="3" type="ORF">WICPIJ_003383</name>
</gene>
<organism evidence="3 4">
    <name type="scientific">Wickerhamomyces pijperi</name>
    <name type="common">Yeast</name>
    <name type="synonym">Pichia pijperi</name>
    <dbReference type="NCBI Taxonomy" id="599730"/>
    <lineage>
        <taxon>Eukaryota</taxon>
        <taxon>Fungi</taxon>
        <taxon>Dikarya</taxon>
        <taxon>Ascomycota</taxon>
        <taxon>Saccharomycotina</taxon>
        <taxon>Saccharomycetes</taxon>
        <taxon>Phaffomycetales</taxon>
        <taxon>Wickerhamomycetaceae</taxon>
        <taxon>Wickerhamomyces</taxon>
    </lineage>
</organism>
<evidence type="ECO:0000256" key="2">
    <source>
        <dbReference type="SAM" id="Phobius"/>
    </source>
</evidence>
<evidence type="ECO:0000313" key="4">
    <source>
        <dbReference type="Proteomes" id="UP000774326"/>
    </source>
</evidence>
<comment type="caution">
    <text evidence="3">The sequence shown here is derived from an EMBL/GenBank/DDBJ whole genome shotgun (WGS) entry which is preliminary data.</text>
</comment>
<accession>A0A9P8TNR6</accession>
<name>A0A9P8TNR6_WICPI</name>
<keyword evidence="2" id="KW-1133">Transmembrane helix</keyword>
<reference evidence="3" key="1">
    <citation type="journal article" date="2021" name="Open Biol.">
        <title>Shared evolutionary footprints suggest mitochondrial oxidative damage underlies multiple complex I losses in fungi.</title>
        <authorList>
            <person name="Schikora-Tamarit M.A."/>
            <person name="Marcet-Houben M."/>
            <person name="Nosek J."/>
            <person name="Gabaldon T."/>
        </authorList>
    </citation>
    <scope>NUCLEOTIDE SEQUENCE</scope>
    <source>
        <strain evidence="3">CBS2887</strain>
    </source>
</reference>
<evidence type="ECO:0000256" key="1">
    <source>
        <dbReference type="SAM" id="MobiDB-lite"/>
    </source>
</evidence>
<feature type="region of interest" description="Disordered" evidence="1">
    <location>
        <begin position="147"/>
        <end position="178"/>
    </location>
</feature>